<dbReference type="Proteomes" id="UP000076532">
    <property type="component" value="Unassembled WGS sequence"/>
</dbReference>
<keyword evidence="2" id="KW-1185">Reference proteome</keyword>
<sequence>MDGCLPYRCSFSLCAAGTVLHYKEENGGIVKKAGEENPRLPGIHRSQCTQKAGGEATSVGEGRCCGRGRDVHFEA</sequence>
<dbReference type="EMBL" id="KV417506">
    <property type="protein sequence ID" value="KZP27884.1"/>
    <property type="molecule type" value="Genomic_DNA"/>
</dbReference>
<protein>
    <submittedName>
        <fullName evidence="1">Uncharacterized protein</fullName>
    </submittedName>
</protein>
<dbReference type="OrthoDB" id="3206072at2759"/>
<accession>A0A166R483</accession>
<proteinExistence type="predicted"/>
<evidence type="ECO:0000313" key="1">
    <source>
        <dbReference type="EMBL" id="KZP27884.1"/>
    </source>
</evidence>
<name>A0A166R483_9AGAM</name>
<gene>
    <name evidence="1" type="ORF">FIBSPDRAFT_283363</name>
</gene>
<reference evidence="1 2" key="1">
    <citation type="journal article" date="2016" name="Mol. Biol. Evol.">
        <title>Comparative Genomics of Early-Diverging Mushroom-Forming Fungi Provides Insights into the Origins of Lignocellulose Decay Capabilities.</title>
        <authorList>
            <person name="Nagy L.G."/>
            <person name="Riley R."/>
            <person name="Tritt A."/>
            <person name="Adam C."/>
            <person name="Daum C."/>
            <person name="Floudas D."/>
            <person name="Sun H."/>
            <person name="Yadav J.S."/>
            <person name="Pangilinan J."/>
            <person name="Larsson K.H."/>
            <person name="Matsuura K."/>
            <person name="Barry K."/>
            <person name="Labutti K."/>
            <person name="Kuo R."/>
            <person name="Ohm R.A."/>
            <person name="Bhattacharya S.S."/>
            <person name="Shirouzu T."/>
            <person name="Yoshinaga Y."/>
            <person name="Martin F.M."/>
            <person name="Grigoriev I.V."/>
            <person name="Hibbett D.S."/>
        </authorList>
    </citation>
    <scope>NUCLEOTIDE SEQUENCE [LARGE SCALE GENOMIC DNA]</scope>
    <source>
        <strain evidence="1 2">CBS 109695</strain>
    </source>
</reference>
<evidence type="ECO:0000313" key="2">
    <source>
        <dbReference type="Proteomes" id="UP000076532"/>
    </source>
</evidence>
<dbReference type="AlphaFoldDB" id="A0A166R483"/>
<organism evidence="1 2">
    <name type="scientific">Athelia psychrophila</name>
    <dbReference type="NCBI Taxonomy" id="1759441"/>
    <lineage>
        <taxon>Eukaryota</taxon>
        <taxon>Fungi</taxon>
        <taxon>Dikarya</taxon>
        <taxon>Basidiomycota</taxon>
        <taxon>Agaricomycotina</taxon>
        <taxon>Agaricomycetes</taxon>
        <taxon>Agaricomycetidae</taxon>
        <taxon>Atheliales</taxon>
        <taxon>Atheliaceae</taxon>
        <taxon>Athelia</taxon>
    </lineage>
</organism>